<dbReference type="GO" id="GO:0015074">
    <property type="term" value="P:DNA integration"/>
    <property type="evidence" value="ECO:0007669"/>
    <property type="project" value="InterPro"/>
</dbReference>
<dbReference type="PANTHER" id="PTHR42648:SF21">
    <property type="entry name" value="CYSTEINE-RICH RLK (RECEPTOR-LIKE PROTEIN KINASE) 8"/>
    <property type="match status" value="1"/>
</dbReference>
<organism evidence="3">
    <name type="scientific">Tanacetum cinerariifolium</name>
    <name type="common">Dalmatian daisy</name>
    <name type="synonym">Chrysanthemum cinerariifolium</name>
    <dbReference type="NCBI Taxonomy" id="118510"/>
    <lineage>
        <taxon>Eukaryota</taxon>
        <taxon>Viridiplantae</taxon>
        <taxon>Streptophyta</taxon>
        <taxon>Embryophyta</taxon>
        <taxon>Tracheophyta</taxon>
        <taxon>Spermatophyta</taxon>
        <taxon>Magnoliopsida</taxon>
        <taxon>eudicotyledons</taxon>
        <taxon>Gunneridae</taxon>
        <taxon>Pentapetalae</taxon>
        <taxon>asterids</taxon>
        <taxon>campanulids</taxon>
        <taxon>Asterales</taxon>
        <taxon>Asteraceae</taxon>
        <taxon>Asteroideae</taxon>
        <taxon>Anthemideae</taxon>
        <taxon>Anthemidinae</taxon>
        <taxon>Tanacetum</taxon>
    </lineage>
</organism>
<dbReference type="InterPro" id="IPR036397">
    <property type="entry name" value="RNaseH_sf"/>
</dbReference>
<protein>
    <recommendedName>
        <fullName evidence="2">Integrase catalytic domain-containing protein</fullName>
    </recommendedName>
</protein>
<dbReference type="PROSITE" id="PS50994">
    <property type="entry name" value="INTEGRASE"/>
    <property type="match status" value="1"/>
</dbReference>
<dbReference type="InterPro" id="IPR012337">
    <property type="entry name" value="RNaseH-like_sf"/>
</dbReference>
<feature type="compositionally biased region" description="Low complexity" evidence="1">
    <location>
        <begin position="616"/>
        <end position="626"/>
    </location>
</feature>
<dbReference type="SUPFAM" id="SSF53098">
    <property type="entry name" value="Ribonuclease H-like"/>
    <property type="match status" value="1"/>
</dbReference>
<dbReference type="InterPro" id="IPR039537">
    <property type="entry name" value="Retrotran_Ty1/copia-like"/>
</dbReference>
<dbReference type="GO" id="GO:0003676">
    <property type="term" value="F:nucleic acid binding"/>
    <property type="evidence" value="ECO:0007669"/>
    <property type="project" value="InterPro"/>
</dbReference>
<dbReference type="PANTHER" id="PTHR42648">
    <property type="entry name" value="TRANSPOSASE, PUTATIVE-RELATED"/>
    <property type="match status" value="1"/>
</dbReference>
<evidence type="ECO:0000259" key="2">
    <source>
        <dbReference type="PROSITE" id="PS50994"/>
    </source>
</evidence>
<sequence length="813" mass="91826">MILESVKDGPLIWPTIEENRVTRTKKYAELSATQKIQADYDLNATNIILQGLPSDIYSLINHHRVAKDLWKRIQLLMQDDLDAYDSDCDTISTAKAVLMAKFSNYGSDVLSEVPHSENTNNDILNKNVQEMMYSEQTHLAIYPENKITSDSNIIPYSQYLREKQNAAVRDTNSSTQQDAMILFVFKQLSNQVTNCNKVNKDNLITNESLSAELERYKDREKESLTTTLNVFKNESKEKEAKNIDKEISLEKKVKELNNIVYKIGQSVQTMHMLTKPQVFYDNNLKQALGFQNPFYLKKVQQISLMLYDGNVIAKETNMISVSDSKDTLMLEDESRSKMLLKQSDPMVLEKKVNNKPVNYAVLNELSEDFGKRFVPQQELSAEQAFWFQMSNPSTNSFDASPVKVDVPSELPMHTMEQAGVLKEIVEQADSLNPLDSVSYFAYYSRFTWVKFLASKDEAPNFIIKFPKMIQVRLNTPVRNICTDNGTEFVNQTLRDYYEEVVISHETSVAQTPQQIGVVESENLGKLQAKADIEPALHEMTPATPSSGLVPNPPPSASFVPPLRHEWDLVFQLVFDEFFSPPDSVASPIPIVEAPAPVESTGSPSLTLVDQDAPLPSTSQSTQQSQSHVIPLSAEEESHDLEELVPPLDKVMVITLKWIYKVKLDELGGILKNKGFSKGMVDPALFIRKEGKDILLVQIYVDGLKISQSPRGIFLNKSKYALESLKKYGMKSCDPMDTLMVEKSKLDEDPQGKAIDPTHYRGMARPTQKHLHAVKRIFQYLRGTINRGLWYSKDSAIAVTTFADVVHAGCQDTS</sequence>
<proteinExistence type="predicted"/>
<reference evidence="3" key="1">
    <citation type="journal article" date="2019" name="Sci. Rep.">
        <title>Draft genome of Tanacetum cinerariifolium, the natural source of mosquito coil.</title>
        <authorList>
            <person name="Yamashiro T."/>
            <person name="Shiraishi A."/>
            <person name="Satake H."/>
            <person name="Nakayama K."/>
        </authorList>
    </citation>
    <scope>NUCLEOTIDE SEQUENCE</scope>
</reference>
<dbReference type="InterPro" id="IPR001584">
    <property type="entry name" value="Integrase_cat-core"/>
</dbReference>
<dbReference type="AlphaFoldDB" id="A0A6L2M0E9"/>
<gene>
    <name evidence="3" type="ORF">Tci_039494</name>
</gene>
<name>A0A6L2M0E9_TANCI</name>
<accession>A0A6L2M0E9</accession>
<feature type="region of interest" description="Disordered" evidence="1">
    <location>
        <begin position="595"/>
        <end position="626"/>
    </location>
</feature>
<comment type="caution">
    <text evidence="3">The sequence shown here is derived from an EMBL/GenBank/DDBJ whole genome shotgun (WGS) entry which is preliminary data.</text>
</comment>
<feature type="domain" description="Integrase catalytic" evidence="2">
    <location>
        <begin position="407"/>
        <end position="522"/>
    </location>
</feature>
<evidence type="ECO:0000256" key="1">
    <source>
        <dbReference type="SAM" id="MobiDB-lite"/>
    </source>
</evidence>
<dbReference type="EMBL" id="BKCJ010005579">
    <property type="protein sequence ID" value="GEU67516.1"/>
    <property type="molecule type" value="Genomic_DNA"/>
</dbReference>
<dbReference type="Gene3D" id="3.30.420.10">
    <property type="entry name" value="Ribonuclease H-like superfamily/Ribonuclease H"/>
    <property type="match status" value="1"/>
</dbReference>
<evidence type="ECO:0000313" key="3">
    <source>
        <dbReference type="EMBL" id="GEU67516.1"/>
    </source>
</evidence>